<dbReference type="Pfam" id="PF13975">
    <property type="entry name" value="gag-asp_proteas"/>
    <property type="match status" value="1"/>
</dbReference>
<dbReference type="Gene3D" id="2.40.70.10">
    <property type="entry name" value="Acid Proteases"/>
    <property type="match status" value="1"/>
</dbReference>
<dbReference type="EMBL" id="LR743504">
    <property type="protein sequence ID" value="CAA2099406.1"/>
    <property type="molecule type" value="Genomic_DNA"/>
</dbReference>
<dbReference type="AlphaFoldDB" id="A0A679JSB9"/>
<dbReference type="InterPro" id="IPR034122">
    <property type="entry name" value="Retropepsin-like_bacterial"/>
</dbReference>
<evidence type="ECO:0000256" key="1">
    <source>
        <dbReference type="SAM" id="Phobius"/>
    </source>
</evidence>
<keyword evidence="1" id="KW-1133">Transmembrane helix</keyword>
<evidence type="ECO:0000313" key="3">
    <source>
        <dbReference type="EMBL" id="CAA2143270.1"/>
    </source>
</evidence>
<organism evidence="3">
    <name type="scientific">Methylobacterium bullatum</name>
    <dbReference type="NCBI Taxonomy" id="570505"/>
    <lineage>
        <taxon>Bacteria</taxon>
        <taxon>Pseudomonadati</taxon>
        <taxon>Pseudomonadota</taxon>
        <taxon>Alphaproteobacteria</taxon>
        <taxon>Hyphomicrobiales</taxon>
        <taxon>Methylobacteriaceae</taxon>
        <taxon>Methylobacterium</taxon>
    </lineage>
</organism>
<accession>A0A679JSB9</accession>
<dbReference type="SUPFAM" id="SSF50630">
    <property type="entry name" value="Acid proteases"/>
    <property type="match status" value="1"/>
</dbReference>
<proteinExistence type="predicted"/>
<dbReference type="NCBIfam" id="TIGR02281">
    <property type="entry name" value="clan_AA_DTGA"/>
    <property type="match status" value="1"/>
</dbReference>
<evidence type="ECO:0000313" key="2">
    <source>
        <dbReference type="EMBL" id="CAA2099406.1"/>
    </source>
</evidence>
<feature type="transmembrane region" description="Helical" evidence="1">
    <location>
        <begin position="64"/>
        <end position="81"/>
    </location>
</feature>
<keyword evidence="1" id="KW-0812">Transmembrane</keyword>
<dbReference type="EMBL" id="LR743511">
    <property type="protein sequence ID" value="CAA2143270.1"/>
    <property type="molecule type" value="Genomic_DNA"/>
</dbReference>
<gene>
    <name evidence="3" type="ORF">MBLL_02736</name>
    <name evidence="2" type="ORF">MBUL_00132</name>
</gene>
<reference evidence="3" key="1">
    <citation type="submission" date="2019-12" db="EMBL/GenBank/DDBJ databases">
        <authorList>
            <person name="Cremers G."/>
        </authorList>
    </citation>
    <scope>NUCLEOTIDE SEQUENCE</scope>
    <source>
        <strain evidence="2">Mbul1</strain>
        <strain evidence="3">Mbul2</strain>
    </source>
</reference>
<keyword evidence="1" id="KW-0472">Membrane</keyword>
<sequence>MIYAALAVLLGIVAFLALSDESSTVAGLEKDQLARLAFSGTLLTIFLAGFWHRFREQIGTNLKALLFWAALTVALVAGYAYKEEAGDVGNRLVGTLRPGSAVTAGDGSVTINRRADGDFSVRAEVNGRAQVFQFDTGASSVVLTAENAAAIGISPAESDFSIRVSTANGVAMAAPVYLDSLSIGTITERRVSALVSRRGALSGNLLGMTFLDRLGSYEVRGDRLVLRPVR</sequence>
<name>A0A679JSB9_9HYPH</name>
<dbReference type="RefSeq" id="WP_018042496.1">
    <property type="nucleotide sequence ID" value="NZ_LR743511.1"/>
</dbReference>
<dbReference type="InterPro" id="IPR021109">
    <property type="entry name" value="Peptidase_aspartic_dom_sf"/>
</dbReference>
<protein>
    <submittedName>
        <fullName evidence="3">Uncharacterized protein</fullName>
    </submittedName>
</protein>
<feature type="transmembrane region" description="Helical" evidence="1">
    <location>
        <begin position="35"/>
        <end position="52"/>
    </location>
</feature>
<dbReference type="CDD" id="cd05483">
    <property type="entry name" value="retropepsin_like_bacteria"/>
    <property type="match status" value="1"/>
</dbReference>
<dbReference type="InterPro" id="IPR011969">
    <property type="entry name" value="Clan_AA_Asp_peptidase_C"/>
</dbReference>